<dbReference type="Gene3D" id="3.30.70.660">
    <property type="entry name" value="Pseudouridine synthase I, catalytic domain, C-terminal subdomain"/>
    <property type="match status" value="1"/>
</dbReference>
<proteinExistence type="inferred from homology"/>
<reference evidence="6 7" key="1">
    <citation type="journal article" date="2009" name="J. Bacteriol.">
        <title>Draft genome sequence of the extremely acidophilic bacterium Acidithiobacillus caldus ATCC 51756 reveals metabolic versatility in the genus Acidithiobacillus.</title>
        <authorList>
            <person name="Valdes J."/>
            <person name="Quatrini R."/>
            <person name="Hallberg K."/>
            <person name="Dopson M."/>
            <person name="Valenzuela P.D."/>
            <person name="Holmes D.S."/>
        </authorList>
    </citation>
    <scope>NUCLEOTIDE SEQUENCE [LARGE SCALE GENOMIC DNA]</scope>
    <source>
        <strain evidence="7">ATCC 51756 / DSM 8584 / KU</strain>
    </source>
</reference>
<dbReference type="GO" id="GO:0016829">
    <property type="term" value="F:lyase activity"/>
    <property type="evidence" value="ECO:0007669"/>
    <property type="project" value="UniProtKB-KW"/>
</dbReference>
<dbReference type="InterPro" id="IPR020095">
    <property type="entry name" value="PsdUridine_synth_TruA_C"/>
</dbReference>
<protein>
    <recommendedName>
        <fullName evidence="4">tRNA pseudouridine synthase</fullName>
        <ecNumber evidence="4">5.4.99.12</ecNumber>
    </recommendedName>
</protein>
<keyword evidence="3 4" id="KW-0413">Isomerase</keyword>
<dbReference type="AlphaFoldDB" id="A0A059ZWN3"/>
<dbReference type="EC" id="5.4.99.12" evidence="4"/>
<dbReference type="eggNOG" id="COG0101">
    <property type="taxonomic scope" value="Bacteria"/>
</dbReference>
<dbReference type="Proteomes" id="UP000005522">
    <property type="component" value="Chromosome"/>
</dbReference>
<dbReference type="Pfam" id="PF01416">
    <property type="entry name" value="PseudoU_synth_1"/>
    <property type="match status" value="1"/>
</dbReference>
<dbReference type="InterPro" id="IPR001406">
    <property type="entry name" value="PsdUridine_synth_TruA"/>
</dbReference>
<comment type="catalytic activity">
    <reaction evidence="4">
        <text>uridine(38/39/40) in tRNA = pseudouridine(38/39/40) in tRNA</text>
        <dbReference type="Rhea" id="RHEA:22376"/>
        <dbReference type="Rhea" id="RHEA-COMP:10085"/>
        <dbReference type="Rhea" id="RHEA-COMP:10087"/>
        <dbReference type="ChEBI" id="CHEBI:65314"/>
        <dbReference type="ChEBI" id="CHEBI:65315"/>
        <dbReference type="EC" id="5.4.99.12"/>
    </reaction>
</comment>
<dbReference type="InterPro" id="IPR020094">
    <property type="entry name" value="TruA/RsuA/RluB/E/F_N"/>
</dbReference>
<evidence type="ECO:0000313" key="6">
    <source>
        <dbReference type="EMBL" id="AIA55858.1"/>
    </source>
</evidence>
<dbReference type="GO" id="GO:0031119">
    <property type="term" value="P:tRNA pseudouridine synthesis"/>
    <property type="evidence" value="ECO:0007669"/>
    <property type="project" value="TreeGrafter"/>
</dbReference>
<gene>
    <name evidence="6" type="ORF">Acaty_c2001</name>
</gene>
<dbReference type="KEGG" id="acz:Acaty_c2001"/>
<keyword evidence="2 4" id="KW-0819">tRNA processing</keyword>
<dbReference type="GO" id="GO:0003723">
    <property type="term" value="F:RNA binding"/>
    <property type="evidence" value="ECO:0007669"/>
    <property type="project" value="InterPro"/>
</dbReference>
<evidence type="ECO:0000256" key="2">
    <source>
        <dbReference type="ARBA" id="ARBA00022694"/>
    </source>
</evidence>
<dbReference type="PANTHER" id="PTHR11142:SF0">
    <property type="entry name" value="TRNA PSEUDOURIDINE SYNTHASE-LIKE 1"/>
    <property type="match status" value="1"/>
</dbReference>
<dbReference type="InterPro" id="IPR020097">
    <property type="entry name" value="PsdUridine_synth_TruA_a/b_dom"/>
</dbReference>
<dbReference type="Gene3D" id="3.30.70.580">
    <property type="entry name" value="Pseudouridine synthase I, catalytic domain, N-terminal subdomain"/>
    <property type="match status" value="1"/>
</dbReference>
<sequence>MVHFDAPVTRPALAWTRGVNRYLPSSISVLWARPVPRDFHARFAAVGRRYRYCILNRSERSALYAGRAAWVPRPLAVEPMQEAASLLLGRHDFSAFRAAACQAKHPIRELRQLRVSRQGDWVFVDAEANAFLHHMVRNLVGVLLGIGWGDRPPHWAAEVLASRKRALAGVTAPAEGLYFVAALYPPAFALPTLDFHQLHTLFPPSC</sequence>
<dbReference type="HOGENOM" id="CLU_014673_0_2_6"/>
<dbReference type="EMBL" id="CP005986">
    <property type="protein sequence ID" value="AIA55858.1"/>
    <property type="molecule type" value="Genomic_DNA"/>
</dbReference>
<organism evidence="6 7">
    <name type="scientific">Acidithiobacillus caldus (strain ATCC 51756 / DSM 8584 / KU)</name>
    <dbReference type="NCBI Taxonomy" id="637389"/>
    <lineage>
        <taxon>Bacteria</taxon>
        <taxon>Pseudomonadati</taxon>
        <taxon>Pseudomonadota</taxon>
        <taxon>Acidithiobacillia</taxon>
        <taxon>Acidithiobacillales</taxon>
        <taxon>Acidithiobacillaceae</taxon>
        <taxon>Acidithiobacillus</taxon>
    </lineage>
</organism>
<dbReference type="SUPFAM" id="SSF55120">
    <property type="entry name" value="Pseudouridine synthase"/>
    <property type="match status" value="1"/>
</dbReference>
<dbReference type="CDD" id="cd02570">
    <property type="entry name" value="PseudoU_synth_EcTruA"/>
    <property type="match status" value="1"/>
</dbReference>
<evidence type="ECO:0000259" key="5">
    <source>
        <dbReference type="Pfam" id="PF01416"/>
    </source>
</evidence>
<comment type="similarity">
    <text evidence="1 4">Belongs to the tRNA pseudouridine synthase TruA family.</text>
</comment>
<dbReference type="InterPro" id="IPR020103">
    <property type="entry name" value="PsdUridine_synth_cat_dom_sf"/>
</dbReference>
<accession>A0A059ZWN3</accession>
<evidence type="ECO:0000256" key="3">
    <source>
        <dbReference type="ARBA" id="ARBA00023235"/>
    </source>
</evidence>
<evidence type="ECO:0000256" key="1">
    <source>
        <dbReference type="ARBA" id="ARBA00009375"/>
    </source>
</evidence>
<evidence type="ECO:0000313" key="7">
    <source>
        <dbReference type="Proteomes" id="UP000005522"/>
    </source>
</evidence>
<feature type="domain" description="Pseudouridine synthase I TruA alpha/beta" evidence="5">
    <location>
        <begin position="83"/>
        <end position="185"/>
    </location>
</feature>
<dbReference type="PANTHER" id="PTHR11142">
    <property type="entry name" value="PSEUDOURIDYLATE SYNTHASE"/>
    <property type="match status" value="1"/>
</dbReference>
<dbReference type="GO" id="GO:0160147">
    <property type="term" value="F:tRNA pseudouridine(38-40) synthase activity"/>
    <property type="evidence" value="ECO:0007669"/>
    <property type="project" value="UniProtKB-EC"/>
</dbReference>
<keyword evidence="6" id="KW-0456">Lyase</keyword>
<name>A0A059ZWN3_ACICK</name>
<evidence type="ECO:0000256" key="4">
    <source>
        <dbReference type="RuleBase" id="RU003792"/>
    </source>
</evidence>